<evidence type="ECO:0000313" key="2">
    <source>
        <dbReference type="EMBL" id="KAK7458005.1"/>
    </source>
</evidence>
<feature type="compositionally biased region" description="Polar residues" evidence="1">
    <location>
        <begin position="376"/>
        <end position="399"/>
    </location>
</feature>
<feature type="compositionally biased region" description="Basic and acidic residues" evidence="1">
    <location>
        <begin position="400"/>
        <end position="413"/>
    </location>
</feature>
<comment type="caution">
    <text evidence="2">The sequence shown here is derived from an EMBL/GenBank/DDBJ whole genome shotgun (WGS) entry which is preliminary data.</text>
</comment>
<evidence type="ECO:0000256" key="1">
    <source>
        <dbReference type="SAM" id="MobiDB-lite"/>
    </source>
</evidence>
<reference evidence="2 3" key="1">
    <citation type="journal article" date="2023" name="Sci. Data">
        <title>Genome assembly of the Korean intertidal mud-creeper Batillaria attramentaria.</title>
        <authorList>
            <person name="Patra A.K."/>
            <person name="Ho P.T."/>
            <person name="Jun S."/>
            <person name="Lee S.J."/>
            <person name="Kim Y."/>
            <person name="Won Y.J."/>
        </authorList>
    </citation>
    <scope>NUCLEOTIDE SEQUENCE [LARGE SCALE GENOMIC DNA]</scope>
    <source>
        <strain evidence="2">Wonlab-2016</strain>
    </source>
</reference>
<feature type="region of interest" description="Disordered" evidence="1">
    <location>
        <begin position="610"/>
        <end position="636"/>
    </location>
</feature>
<feature type="region of interest" description="Disordered" evidence="1">
    <location>
        <begin position="297"/>
        <end position="457"/>
    </location>
</feature>
<dbReference type="EMBL" id="JACVVK020000665">
    <property type="protein sequence ID" value="KAK7458005.1"/>
    <property type="molecule type" value="Genomic_DNA"/>
</dbReference>
<evidence type="ECO:0000313" key="3">
    <source>
        <dbReference type="Proteomes" id="UP001519460"/>
    </source>
</evidence>
<dbReference type="AlphaFoldDB" id="A0ABD0J482"/>
<feature type="non-terminal residue" evidence="2">
    <location>
        <position position="1"/>
    </location>
</feature>
<gene>
    <name evidence="2" type="ORF">BaRGS_00039126</name>
</gene>
<organism evidence="2 3">
    <name type="scientific">Batillaria attramentaria</name>
    <dbReference type="NCBI Taxonomy" id="370345"/>
    <lineage>
        <taxon>Eukaryota</taxon>
        <taxon>Metazoa</taxon>
        <taxon>Spiralia</taxon>
        <taxon>Lophotrochozoa</taxon>
        <taxon>Mollusca</taxon>
        <taxon>Gastropoda</taxon>
        <taxon>Caenogastropoda</taxon>
        <taxon>Sorbeoconcha</taxon>
        <taxon>Cerithioidea</taxon>
        <taxon>Batillariidae</taxon>
        <taxon>Batillaria</taxon>
    </lineage>
</organism>
<name>A0ABD0J482_9CAEN</name>
<feature type="compositionally biased region" description="Polar residues" evidence="1">
    <location>
        <begin position="325"/>
        <end position="360"/>
    </location>
</feature>
<feature type="compositionally biased region" description="Low complexity" evidence="1">
    <location>
        <begin position="361"/>
        <end position="375"/>
    </location>
</feature>
<sequence length="818" mass="91278">EVNTWIFRLENTSTPQKRQETKEGVHELLKAIWTPFVAKIDIHQSDLVDALISCGIINDDDNESLSGSHLPTRHERASDVTRHFRTAPPNWHEVFRAFENLPRPTASRLQPEMEKILSTHDLHVPCDLVDLMTQGLPCRCSLAIGSSMDSLKKTRRTKFSLTTKLVATTSGFPATTHMRQKKLTRKYKHLHKAPNVANREFPPMGLVYLPRWTWSCTELPNVAVLKVITRVKLDVWTRGKNGPKRGRKEPFSNIFSERKIHESPGRTKHMSVRLPLDDTKLVTAILRELLGKEDVKENVTSDQSYVSGTPDAKGYSIPDRLGTSIRDTQGTSIPDTQGTVIADTQGSTIPHTQDINIPDSQGTGTPDTQGTGIPDSQGSSIPESQDTSSSDMQGTFEQSDTVREQSRPDREPSVEYTLPTGRCSAVSTRSCHRGGTFPRPSTHRRPQVQQERSALGTKRCQTVGRQGGAHTADMLNLRTESVSAAAVSPQSQTENIVRGAKSQTLSSQAAGGDELSASANSRVFGSQADDAWAPPGVNLTKNLRDIQTTLYKGEYERQQNTGVVSEWTVCSTCTSFLATERQNYEHNWDDEDEETNSHRMSEVVPFEHSYTDGIGESDHTSNQGNQNQPEESDAVQTRDLEAARQNNDLKHLHEYVTSEVTIDELAELLRRAAVLNVDARNNLSDLIHDHYEQEQLYQDLCETLYNIVDKLQSGDYESSTEIQQHLADIDHFCKDLLDYGRTLILCSIYLEITTKLTTERTCLKADQAAGDLLVLIECAVLDVTGKLHSVRKGLENTDIDRCLCDEFGSKVWSFLDGV</sequence>
<feature type="compositionally biased region" description="Polar residues" evidence="1">
    <location>
        <begin position="620"/>
        <end position="629"/>
    </location>
</feature>
<keyword evidence="3" id="KW-1185">Reference proteome</keyword>
<proteinExistence type="predicted"/>
<protein>
    <submittedName>
        <fullName evidence="2">Uncharacterized protein</fullName>
    </submittedName>
</protein>
<dbReference type="Proteomes" id="UP001519460">
    <property type="component" value="Unassembled WGS sequence"/>
</dbReference>
<accession>A0ABD0J482</accession>